<dbReference type="SMART" id="SM00530">
    <property type="entry name" value="HTH_XRE"/>
    <property type="match status" value="1"/>
</dbReference>
<evidence type="ECO:0000313" key="4">
    <source>
        <dbReference type="EMBL" id="SBT06991.1"/>
    </source>
</evidence>
<gene>
    <name evidence="4" type="ORF">ACCAA_380010</name>
</gene>
<dbReference type="Pfam" id="PF13464">
    <property type="entry name" value="RodZ_C"/>
    <property type="match status" value="1"/>
</dbReference>
<sequence>MSEQSLVSTSAGQGPSVGQSESAVQATGEPPTPAVGPVGQRLRAAREARNMSLAEAAQVLKLGPRQVGALEDEDWTSLPGNTMIRGFVRNYARVLNLDSDELMRGLDAAQLQRTQQLEVSAGTTASLPPAGRRVERRDYFAIVAGLVLLALAALAYLYVPPDFWQSHLTALIGSKTAPSPVQPPLPEPAPVPAPVDEVTPGKPATGDSVTALTAPNARLLDAPAASPAAGGSLQLSFAQPARVQIRDGRGQIIFSELCPAGSQREIDGQPPFSLVVGNASQVTLRYRGKMIELLPRNRSGVARLTVE</sequence>
<feature type="region of interest" description="Disordered" evidence="1">
    <location>
        <begin position="177"/>
        <end position="209"/>
    </location>
</feature>
<dbReference type="InterPro" id="IPR010982">
    <property type="entry name" value="Lambda_DNA-bd_dom_sf"/>
</dbReference>
<feature type="transmembrane region" description="Helical" evidence="2">
    <location>
        <begin position="139"/>
        <end position="159"/>
    </location>
</feature>
<dbReference type="InterPro" id="IPR001387">
    <property type="entry name" value="Cro/C1-type_HTH"/>
</dbReference>
<evidence type="ECO:0000313" key="5">
    <source>
        <dbReference type="Proteomes" id="UP000199169"/>
    </source>
</evidence>
<dbReference type="PANTHER" id="PTHR34475">
    <property type="match status" value="1"/>
</dbReference>
<feature type="compositionally biased region" description="Polar residues" evidence="1">
    <location>
        <begin position="1"/>
        <end position="25"/>
    </location>
</feature>
<dbReference type="Proteomes" id="UP000199169">
    <property type="component" value="Unassembled WGS sequence"/>
</dbReference>
<dbReference type="PANTHER" id="PTHR34475:SF1">
    <property type="entry name" value="CYTOSKELETON PROTEIN RODZ"/>
    <property type="match status" value="1"/>
</dbReference>
<feature type="region of interest" description="Disordered" evidence="1">
    <location>
        <begin position="1"/>
        <end position="38"/>
    </location>
</feature>
<evidence type="ECO:0000256" key="2">
    <source>
        <dbReference type="SAM" id="Phobius"/>
    </source>
</evidence>
<proteinExistence type="predicted"/>
<dbReference type="InterPro" id="IPR050400">
    <property type="entry name" value="Bact_Cytoskel_RodZ"/>
</dbReference>
<feature type="domain" description="HTH cro/C1-type" evidence="3">
    <location>
        <begin position="41"/>
        <end position="102"/>
    </location>
</feature>
<protein>
    <recommendedName>
        <fullName evidence="3">HTH cro/C1-type domain-containing protein</fullName>
    </recommendedName>
</protein>
<dbReference type="GO" id="GO:0003677">
    <property type="term" value="F:DNA binding"/>
    <property type="evidence" value="ECO:0007669"/>
    <property type="project" value="InterPro"/>
</dbReference>
<evidence type="ECO:0000256" key="1">
    <source>
        <dbReference type="SAM" id="MobiDB-lite"/>
    </source>
</evidence>
<organism evidence="4 5">
    <name type="scientific">Candidatus Accumulibacter aalborgensis</name>
    <dbReference type="NCBI Taxonomy" id="1860102"/>
    <lineage>
        <taxon>Bacteria</taxon>
        <taxon>Pseudomonadati</taxon>
        <taxon>Pseudomonadota</taxon>
        <taxon>Betaproteobacteria</taxon>
        <taxon>Candidatus Accumulibacter</taxon>
    </lineage>
</organism>
<reference evidence="4 5" key="1">
    <citation type="submission" date="2016-06" db="EMBL/GenBank/DDBJ databases">
        <authorList>
            <person name="Kjaerup R.B."/>
            <person name="Dalgaard T.S."/>
            <person name="Juul-Madsen H.R."/>
        </authorList>
    </citation>
    <scope>NUCLEOTIDE SEQUENCE [LARGE SCALE GENOMIC DNA]</scope>
    <source>
        <strain evidence="4">3</strain>
    </source>
</reference>
<dbReference type="Gene3D" id="1.10.260.40">
    <property type="entry name" value="lambda repressor-like DNA-binding domains"/>
    <property type="match status" value="1"/>
</dbReference>
<keyword evidence="2" id="KW-0812">Transmembrane</keyword>
<dbReference type="Pfam" id="PF13413">
    <property type="entry name" value="HTH_25"/>
    <property type="match status" value="1"/>
</dbReference>
<accession>A0A1A8XQR4</accession>
<dbReference type="STRING" id="1860102.ACCAA_380010"/>
<dbReference type="InterPro" id="IPR025194">
    <property type="entry name" value="RodZ-like_C"/>
</dbReference>
<dbReference type="CDD" id="cd00093">
    <property type="entry name" value="HTH_XRE"/>
    <property type="match status" value="1"/>
</dbReference>
<keyword evidence="2" id="KW-0472">Membrane</keyword>
<dbReference type="EMBL" id="FLQX01000114">
    <property type="protein sequence ID" value="SBT06991.1"/>
    <property type="molecule type" value="Genomic_DNA"/>
</dbReference>
<dbReference type="SUPFAM" id="SSF47413">
    <property type="entry name" value="lambda repressor-like DNA-binding domains"/>
    <property type="match status" value="1"/>
</dbReference>
<dbReference type="RefSeq" id="WP_281193192.1">
    <property type="nucleotide sequence ID" value="NZ_FLQX01000114.1"/>
</dbReference>
<name>A0A1A8XQR4_9PROT</name>
<keyword evidence="2" id="KW-1133">Transmembrane helix</keyword>
<evidence type="ECO:0000259" key="3">
    <source>
        <dbReference type="SMART" id="SM00530"/>
    </source>
</evidence>
<dbReference type="AlphaFoldDB" id="A0A1A8XQR4"/>
<keyword evidence="5" id="KW-1185">Reference proteome</keyword>
<feature type="compositionally biased region" description="Pro residues" evidence="1">
    <location>
        <begin position="180"/>
        <end position="193"/>
    </location>
</feature>